<dbReference type="Pfam" id="PF07070">
    <property type="entry name" value="Spo0M"/>
    <property type="match status" value="1"/>
</dbReference>
<dbReference type="KEGG" id="vco:VC0395_A2480"/>
<evidence type="ECO:0000313" key="2">
    <source>
        <dbReference type="Proteomes" id="UP000000249"/>
    </source>
</evidence>
<reference evidence="1 2" key="1">
    <citation type="submission" date="2007-03" db="EMBL/GenBank/DDBJ databases">
        <authorList>
            <person name="Heidelberg J."/>
        </authorList>
    </citation>
    <scope>NUCLEOTIDE SEQUENCE [LARGE SCALE GENOMIC DNA]</scope>
    <source>
        <strain evidence="2">ATCC 39541 / Classical Ogawa 395 / O395</strain>
    </source>
</reference>
<dbReference type="KEGG" id="vcr:VC395_0141"/>
<dbReference type="OrthoDB" id="2351239at2"/>
<dbReference type="AlphaFoldDB" id="A0A0H3AKJ1"/>
<sequence length="280" mass="31302">MRQGLALTMQFSQQEVSMSFIKKTLASFGIGSAKVDSVLQQEVLYPGQSVKVIIHVYGGATAQVIDNIELKLCCCYIAEVADERGQQQGQPMRRVPHTYTLANWSLPYAFTIEAGETRNFDIELSIPWNTPVTIGDAKVWLETGLDIALALDPTDKDILTVRPEPMMDGIFSALEAQGLRLRQVECEQAKGFALPFVQEFEFVPTTGPFQGRWREVEIVAYRDPEALQLWFEVDRYQRGASGMLASLLGRGELKRHLTLPARTSPQEAGEQVLAFLDRSC</sequence>
<dbReference type="PATRIC" id="fig|345073.21.peg.132"/>
<evidence type="ECO:0000313" key="1">
    <source>
        <dbReference type="EMBL" id="ABQ21164.1"/>
    </source>
</evidence>
<dbReference type="eggNOG" id="COG4326">
    <property type="taxonomic scope" value="Bacteria"/>
</dbReference>
<dbReference type="PANTHER" id="PTHR40053">
    <property type="entry name" value="SPORULATION-CONTROL PROTEIN SPO0M"/>
    <property type="match status" value="1"/>
</dbReference>
<accession>A0A0H3AKJ1</accession>
<name>A0A0H3AKJ1_VIBC3</name>
<organism evidence="1 2">
    <name type="scientific">Vibrio cholerae serotype O1 (strain ATCC 39541 / Classical Ogawa 395 / O395)</name>
    <dbReference type="NCBI Taxonomy" id="345073"/>
    <lineage>
        <taxon>Bacteria</taxon>
        <taxon>Pseudomonadati</taxon>
        <taxon>Pseudomonadota</taxon>
        <taxon>Gammaproteobacteria</taxon>
        <taxon>Vibrionales</taxon>
        <taxon>Vibrionaceae</taxon>
        <taxon>Vibrio</taxon>
    </lineage>
</organism>
<dbReference type="PANTHER" id="PTHR40053:SF1">
    <property type="entry name" value="SPORULATION-CONTROL PROTEIN SPO0M"/>
    <property type="match status" value="1"/>
</dbReference>
<gene>
    <name evidence="1" type="ordered locus">VC0395_A2480</name>
</gene>
<dbReference type="Proteomes" id="UP000000249">
    <property type="component" value="Chromosome 1"/>
</dbReference>
<dbReference type="EMBL" id="CP000627">
    <property type="protein sequence ID" value="ABQ21164.1"/>
    <property type="molecule type" value="Genomic_DNA"/>
</dbReference>
<proteinExistence type="predicted"/>
<protein>
    <submittedName>
        <fullName evidence="1">SpoOM-related protein</fullName>
    </submittedName>
</protein>
<dbReference type="SMR" id="A0A0H3AKJ1"/>
<dbReference type="InterPro" id="IPR009776">
    <property type="entry name" value="Spore_0_M"/>
</dbReference>